<evidence type="ECO:0000256" key="1">
    <source>
        <dbReference type="ARBA" id="ARBA00001974"/>
    </source>
</evidence>
<keyword evidence="2" id="KW-0285">Flavoprotein</keyword>
<comment type="cofactor">
    <cofactor evidence="1">
        <name>FAD</name>
        <dbReference type="ChEBI" id="CHEBI:57692"/>
    </cofactor>
</comment>
<dbReference type="EMBL" id="CP036271">
    <property type="protein sequence ID" value="QDT56188.1"/>
    <property type="molecule type" value="Genomic_DNA"/>
</dbReference>
<evidence type="ECO:0000256" key="4">
    <source>
        <dbReference type="ARBA" id="ARBA00023002"/>
    </source>
</evidence>
<dbReference type="Gene3D" id="3.30.9.10">
    <property type="entry name" value="D-Amino Acid Oxidase, subunit A, domain 2"/>
    <property type="match status" value="1"/>
</dbReference>
<dbReference type="PANTHER" id="PTHR43104">
    <property type="entry name" value="L-2-HYDROXYGLUTARATE DEHYDROGENASE, MITOCHONDRIAL"/>
    <property type="match status" value="1"/>
</dbReference>
<dbReference type="Gene3D" id="3.50.50.60">
    <property type="entry name" value="FAD/NAD(P)-binding domain"/>
    <property type="match status" value="1"/>
</dbReference>
<feature type="domain" description="FAD dependent oxidoreductase" evidence="6">
    <location>
        <begin position="10"/>
        <end position="396"/>
    </location>
</feature>
<dbReference type="SUPFAM" id="SSF51905">
    <property type="entry name" value="FAD/NAD(P)-binding domain"/>
    <property type="match status" value="1"/>
</dbReference>
<accession>A0A517SJ91</accession>
<name>A0A517SJ91_9PLAN</name>
<evidence type="ECO:0000256" key="3">
    <source>
        <dbReference type="ARBA" id="ARBA00022827"/>
    </source>
</evidence>
<evidence type="ECO:0000256" key="2">
    <source>
        <dbReference type="ARBA" id="ARBA00022630"/>
    </source>
</evidence>
<dbReference type="NCBIfam" id="NF008726">
    <property type="entry name" value="PRK11728.1"/>
    <property type="match status" value="1"/>
</dbReference>
<evidence type="ECO:0000256" key="5">
    <source>
        <dbReference type="ARBA" id="ARBA00037941"/>
    </source>
</evidence>
<dbReference type="AlphaFoldDB" id="A0A517SJ91"/>
<dbReference type="Proteomes" id="UP000315700">
    <property type="component" value="Chromosome"/>
</dbReference>
<dbReference type="GO" id="GO:0003973">
    <property type="term" value="F:(S)-2-hydroxy-acid oxidase activity"/>
    <property type="evidence" value="ECO:0007669"/>
    <property type="project" value="UniProtKB-EC"/>
</dbReference>
<reference evidence="7 8" key="1">
    <citation type="submission" date="2019-02" db="EMBL/GenBank/DDBJ databases">
        <title>Deep-cultivation of Planctomycetes and their phenomic and genomic characterization uncovers novel biology.</title>
        <authorList>
            <person name="Wiegand S."/>
            <person name="Jogler M."/>
            <person name="Boedeker C."/>
            <person name="Pinto D."/>
            <person name="Vollmers J."/>
            <person name="Rivas-Marin E."/>
            <person name="Kohn T."/>
            <person name="Peeters S.H."/>
            <person name="Heuer A."/>
            <person name="Rast P."/>
            <person name="Oberbeckmann S."/>
            <person name="Bunk B."/>
            <person name="Jeske O."/>
            <person name="Meyerdierks A."/>
            <person name="Storesund J.E."/>
            <person name="Kallscheuer N."/>
            <person name="Luecker S."/>
            <person name="Lage O.M."/>
            <person name="Pohl T."/>
            <person name="Merkel B.J."/>
            <person name="Hornburger P."/>
            <person name="Mueller R.-W."/>
            <person name="Bruemmer F."/>
            <person name="Labrenz M."/>
            <person name="Spormann A.M."/>
            <person name="Op den Camp H."/>
            <person name="Overmann J."/>
            <person name="Amann R."/>
            <person name="Jetten M.S.M."/>
            <person name="Mascher T."/>
            <person name="Medema M.H."/>
            <person name="Devos D.P."/>
            <person name="Kaster A.-K."/>
            <person name="Ovreas L."/>
            <person name="Rohde M."/>
            <person name="Galperin M.Y."/>
            <person name="Jogler C."/>
        </authorList>
    </citation>
    <scope>NUCLEOTIDE SEQUENCE [LARGE SCALE GENOMIC DNA]</scope>
    <source>
        <strain evidence="7 8">Pan44</strain>
    </source>
</reference>
<dbReference type="KEGG" id="ccos:Pan44_42400"/>
<dbReference type="InterPro" id="IPR036188">
    <property type="entry name" value="FAD/NAD-bd_sf"/>
</dbReference>
<dbReference type="GO" id="GO:0005737">
    <property type="term" value="C:cytoplasm"/>
    <property type="evidence" value="ECO:0007669"/>
    <property type="project" value="TreeGrafter"/>
</dbReference>
<sequence>MPNEATTRSDVTIIGGGIVGLATAYQLLRRHPDRSVTLLEKEDHVAAHQSGHNSGVLHTGMYYRPGSFRAEFCREGKLQMQEFCERENIPFQIIGKVIVATSEEELPRLQTVFERGRANGVRCSLVDGDHLREIEPYAAGIQAIHVPDAGIVDYKAVCRRLAERITELGGDIRLGCRVTGIEHTPEAVVLRTSQGDMSTGLLVTCGGLQADRLTSLSGQTPTAPIVPFRGEYFVLKPPAEHLCRTMIYPTPDPRFPFLGVHFTRTIEGHVECGPNAVLAYSREGYSKLDLNLRDLAESLFYPGFMKLALRSWQTGLGELWRSFNKKAFVRALQKLVPGITAADLVPAPSGVRAQALGRDGRLIDDFVFQESDRVINVGNAPSPAATSSLRIGQSIVEKIESRL</sequence>
<organism evidence="7 8">
    <name type="scientific">Caulifigura coniformis</name>
    <dbReference type="NCBI Taxonomy" id="2527983"/>
    <lineage>
        <taxon>Bacteria</taxon>
        <taxon>Pseudomonadati</taxon>
        <taxon>Planctomycetota</taxon>
        <taxon>Planctomycetia</taxon>
        <taxon>Planctomycetales</taxon>
        <taxon>Planctomycetaceae</taxon>
        <taxon>Caulifigura</taxon>
    </lineage>
</organism>
<dbReference type="InParanoid" id="A0A517SJ91"/>
<dbReference type="EC" id="1.1.3.15" evidence="7"/>
<dbReference type="Pfam" id="PF01266">
    <property type="entry name" value="DAO"/>
    <property type="match status" value="1"/>
</dbReference>
<dbReference type="FunCoup" id="A0A517SJ91">
    <property type="interactions" value="442"/>
</dbReference>
<gene>
    <name evidence="7" type="primary">lhgO</name>
    <name evidence="7" type="ORF">Pan44_42400</name>
</gene>
<comment type="similarity">
    <text evidence="5">Belongs to the L2HGDH family.</text>
</comment>
<dbReference type="GO" id="GO:0047545">
    <property type="term" value="F:(S)-2-hydroxyglutarate dehydrogenase activity"/>
    <property type="evidence" value="ECO:0007669"/>
    <property type="project" value="TreeGrafter"/>
</dbReference>
<dbReference type="OrthoDB" id="9801699at2"/>
<protein>
    <submittedName>
        <fullName evidence="7">L-2-hydroxyglutarate oxidase LhgO</fullName>
        <ecNumber evidence="7">1.1.3.15</ecNumber>
    </submittedName>
</protein>
<evidence type="ECO:0000259" key="6">
    <source>
        <dbReference type="Pfam" id="PF01266"/>
    </source>
</evidence>
<keyword evidence="4 7" id="KW-0560">Oxidoreductase</keyword>
<keyword evidence="8" id="KW-1185">Reference proteome</keyword>
<keyword evidence="3" id="KW-0274">FAD</keyword>
<dbReference type="RefSeq" id="WP_145033230.1">
    <property type="nucleotide sequence ID" value="NZ_CP036271.1"/>
</dbReference>
<evidence type="ECO:0000313" key="8">
    <source>
        <dbReference type="Proteomes" id="UP000315700"/>
    </source>
</evidence>
<dbReference type="PANTHER" id="PTHR43104:SF2">
    <property type="entry name" value="L-2-HYDROXYGLUTARATE DEHYDROGENASE, MITOCHONDRIAL"/>
    <property type="match status" value="1"/>
</dbReference>
<evidence type="ECO:0000313" key="7">
    <source>
        <dbReference type="EMBL" id="QDT56188.1"/>
    </source>
</evidence>
<dbReference type="InterPro" id="IPR006076">
    <property type="entry name" value="FAD-dep_OxRdtase"/>
</dbReference>
<proteinExistence type="inferred from homology"/>